<dbReference type="EMBL" id="QNTV01000002">
    <property type="protein sequence ID" value="RBA61252.1"/>
    <property type="molecule type" value="Genomic_DNA"/>
</dbReference>
<protein>
    <submittedName>
        <fullName evidence="6">HlyD family secretion protein</fullName>
    </submittedName>
</protein>
<dbReference type="Gene3D" id="2.40.30.170">
    <property type="match status" value="1"/>
</dbReference>
<dbReference type="SUPFAM" id="SSF111369">
    <property type="entry name" value="HlyD-like secretion proteins"/>
    <property type="match status" value="2"/>
</dbReference>
<evidence type="ECO:0000259" key="5">
    <source>
        <dbReference type="Pfam" id="PF25954"/>
    </source>
</evidence>
<dbReference type="PANTHER" id="PTHR30386:SF24">
    <property type="entry name" value="MULTIDRUG RESISTANCE EFFLUX PUMP"/>
    <property type="match status" value="1"/>
</dbReference>
<gene>
    <name evidence="6" type="ORF">DQ403_05595</name>
</gene>
<dbReference type="Pfam" id="PF25917">
    <property type="entry name" value="BSH_RND"/>
    <property type="match status" value="1"/>
</dbReference>
<keyword evidence="3" id="KW-0812">Transmembrane</keyword>
<feature type="transmembrane region" description="Helical" evidence="3">
    <location>
        <begin position="46"/>
        <end position="67"/>
    </location>
</feature>
<proteinExistence type="inferred from homology"/>
<organism evidence="6 7">
    <name type="scientific">Stutzerimonas zhaodongensis</name>
    <dbReference type="NCBI Taxonomy" id="1176257"/>
    <lineage>
        <taxon>Bacteria</taxon>
        <taxon>Pseudomonadati</taxon>
        <taxon>Pseudomonadota</taxon>
        <taxon>Gammaproteobacteria</taxon>
        <taxon>Pseudomonadales</taxon>
        <taxon>Pseudomonadaceae</taxon>
        <taxon>Stutzerimonas</taxon>
    </lineage>
</organism>
<keyword evidence="3" id="KW-0472">Membrane</keyword>
<evidence type="ECO:0000256" key="3">
    <source>
        <dbReference type="SAM" id="Phobius"/>
    </source>
</evidence>
<dbReference type="AlphaFoldDB" id="A0A365PYF1"/>
<evidence type="ECO:0000259" key="4">
    <source>
        <dbReference type="Pfam" id="PF25917"/>
    </source>
</evidence>
<dbReference type="InterPro" id="IPR058792">
    <property type="entry name" value="Beta-barrel_RND_2"/>
</dbReference>
<dbReference type="PRINTS" id="PR01490">
    <property type="entry name" value="RTXTOXIND"/>
</dbReference>
<accession>A0A365PYF1</accession>
<dbReference type="Proteomes" id="UP000252554">
    <property type="component" value="Unassembled WGS sequence"/>
</dbReference>
<sequence>MSERTQPEEQQSLQPAQPTQPSAAATDAGPTPDDPPKTIKPSRRSVILMVLVALIGVLAILYAWQLWPFTGRVAVTENAYVRGQITVLAPQVSGYVTEVLVQDFEEVAQGQPLVRIDDRQYRQLVEQRRAELAARRFELENLAQTLASNRATLAARRAELAAAEAELKRGLADEKRVNELAERGSVSIRERDQIRATARADSAQVQQARAAIDIAEQTLKASEVSRGGLQAQVEIAESALKRAQIDLDNTVIDAPRDGQVSEVTVRQGQYVTAGSQLLYLVPEQLWVIANYKETQTFAMRPGQPVEIEVDALDGARLRGHVQRLAPATGSEFSVLRPDNATGNFTKVVQRVPVRISIAPDQPLAKRLRPGLSVVTHVDTGATEAAERSTADSAQ</sequence>
<dbReference type="InterPro" id="IPR058625">
    <property type="entry name" value="MdtA-like_BSH"/>
</dbReference>
<feature type="domain" description="Multidrug resistance protein MdtA-like barrel-sandwich hybrid" evidence="4">
    <location>
        <begin position="88"/>
        <end position="278"/>
    </location>
</feature>
<evidence type="ECO:0000256" key="2">
    <source>
        <dbReference type="SAM" id="MobiDB-lite"/>
    </source>
</evidence>
<dbReference type="Gene3D" id="2.40.50.100">
    <property type="match status" value="1"/>
</dbReference>
<keyword evidence="3" id="KW-1133">Transmembrane helix</keyword>
<feature type="domain" description="CusB-like beta-barrel" evidence="5">
    <location>
        <begin position="284"/>
        <end position="328"/>
    </location>
</feature>
<dbReference type="Gene3D" id="1.10.287.470">
    <property type="entry name" value="Helix hairpin bin"/>
    <property type="match status" value="2"/>
</dbReference>
<dbReference type="InterPro" id="IPR050739">
    <property type="entry name" value="MFP"/>
</dbReference>
<dbReference type="Pfam" id="PF25954">
    <property type="entry name" value="Beta-barrel_RND_2"/>
    <property type="match status" value="1"/>
</dbReference>
<dbReference type="PANTHER" id="PTHR30386">
    <property type="entry name" value="MEMBRANE FUSION SUBUNIT OF EMRAB-TOLC MULTIDRUG EFFLUX PUMP"/>
    <property type="match status" value="1"/>
</dbReference>
<reference evidence="6 7" key="1">
    <citation type="submission" date="2018-06" db="EMBL/GenBank/DDBJ databases">
        <title>Whole genome sequencing of four bacterial strains from South Shetland trench revealing bio-synthetic gene clusters.</title>
        <authorList>
            <person name="Abdel-Mageed W.M."/>
            <person name="Lehri B."/>
            <person name="Jarmusch S.A."/>
            <person name="Miranda K."/>
            <person name="Goodfellow M."/>
            <person name="Jaspars M."/>
            <person name="Karlyshev A.V."/>
        </authorList>
    </citation>
    <scope>NUCLEOTIDE SEQUENCE [LARGE SCALE GENOMIC DNA]</scope>
    <source>
        <strain evidence="6 7">SST2</strain>
    </source>
</reference>
<comment type="caution">
    <text evidence="6">The sequence shown here is derived from an EMBL/GenBank/DDBJ whole genome shotgun (WGS) entry which is preliminary data.</text>
</comment>
<evidence type="ECO:0000313" key="6">
    <source>
        <dbReference type="EMBL" id="RBA61252.1"/>
    </source>
</evidence>
<dbReference type="RefSeq" id="WP_128119540.1">
    <property type="nucleotide sequence ID" value="NZ_QNTV01000002.1"/>
</dbReference>
<comment type="similarity">
    <text evidence="1">Belongs to the membrane fusion protein (MFP) (TC 8.A.1) family.</text>
</comment>
<feature type="region of interest" description="Disordered" evidence="2">
    <location>
        <begin position="1"/>
        <end position="40"/>
    </location>
</feature>
<evidence type="ECO:0000256" key="1">
    <source>
        <dbReference type="ARBA" id="ARBA00009477"/>
    </source>
</evidence>
<evidence type="ECO:0000313" key="7">
    <source>
        <dbReference type="Proteomes" id="UP000252554"/>
    </source>
</evidence>
<feature type="compositionally biased region" description="Low complexity" evidence="2">
    <location>
        <begin position="10"/>
        <end position="31"/>
    </location>
</feature>
<name>A0A365PYF1_9GAMM</name>